<feature type="compositionally biased region" description="Low complexity" evidence="1">
    <location>
        <begin position="205"/>
        <end position="219"/>
    </location>
</feature>
<evidence type="ECO:0000259" key="2">
    <source>
        <dbReference type="Pfam" id="PF01408"/>
    </source>
</evidence>
<accession>A0AAD6BWY7</accession>
<protein>
    <submittedName>
        <fullName evidence="3">OxidoreductaseN-terminal</fullName>
    </submittedName>
</protein>
<dbReference type="AlphaFoldDB" id="A0AAD6BWY7"/>
<evidence type="ECO:0000313" key="4">
    <source>
        <dbReference type="Proteomes" id="UP001213681"/>
    </source>
</evidence>
<dbReference type="InterPro" id="IPR000683">
    <property type="entry name" value="Gfo/Idh/MocA-like_OxRdtase_N"/>
</dbReference>
<sequence length="472" mass="50827">MSSTPVLHVGILGATAATESIYIPILASLPTHYTLTIIHTTNNDLATHSQKNTNIPKSTTVPDEVINHPDVSLIINLLPFDHHEKYTLAALESGKHVMVEVPLSLSIHGLRRVRDARKKGTTATPAASHDGNSLSTSNNTAPKVFVGCARRYAPCFTDSFKRELSTLGRVYYARCRNITGPALPPIIPITPGNGYINGTNGVNDSLTPSSTSSSTSTATARPQRIHALLADIFGSNEDLTRDREAFCRFLGTLGGHDLSLIRESLGFPDAVSNISIIEPFYSAMFHYTDSSRGVDLPFTLLYEAGVDGVPRCDAHLTVYGAKKTVSVEYDFSCTSEDVAVRVVVEEAVGDDGDGDVDVDVDMLDSGDGSVDGKTGRNGHVNGHGNGQGNGVANGHGRAHVRARMKRTEFVSTARETYEQEFLAMHAYLVGDAGGSKIEAKTTAEDALDDLKLMHMIFDHYDRQCGTIRTPLG</sequence>
<dbReference type="PANTHER" id="PTHR42840:SF7">
    <property type="entry name" value="BINDING ROSSMANN FOLD OXIDOREDUCTASE, PUTATIVE (AFU_ORTHOLOGUE AFUA_4G10190)-RELATED"/>
    <property type="match status" value="1"/>
</dbReference>
<dbReference type="GO" id="GO:0016491">
    <property type="term" value="F:oxidoreductase activity"/>
    <property type="evidence" value="ECO:0007669"/>
    <property type="project" value="TreeGrafter"/>
</dbReference>
<proteinExistence type="predicted"/>
<name>A0AAD6BWY7_9EURO</name>
<dbReference type="GO" id="GO:0006740">
    <property type="term" value="P:NADPH regeneration"/>
    <property type="evidence" value="ECO:0007669"/>
    <property type="project" value="TreeGrafter"/>
</dbReference>
<feature type="compositionally biased region" description="Polar residues" evidence="1">
    <location>
        <begin position="121"/>
        <end position="136"/>
    </location>
</feature>
<feature type="region of interest" description="Disordered" evidence="1">
    <location>
        <begin position="200"/>
        <end position="219"/>
    </location>
</feature>
<comment type="caution">
    <text evidence="3">The sequence shown here is derived from an EMBL/GenBank/DDBJ whole genome shotgun (WGS) entry which is preliminary data.</text>
</comment>
<evidence type="ECO:0000256" key="1">
    <source>
        <dbReference type="SAM" id="MobiDB-lite"/>
    </source>
</evidence>
<feature type="domain" description="Gfo/Idh/MocA-like oxidoreductase N-terminal" evidence="2">
    <location>
        <begin position="8"/>
        <end position="119"/>
    </location>
</feature>
<dbReference type="GO" id="GO:0005737">
    <property type="term" value="C:cytoplasm"/>
    <property type="evidence" value="ECO:0007669"/>
    <property type="project" value="TreeGrafter"/>
</dbReference>
<dbReference type="Pfam" id="PF01408">
    <property type="entry name" value="GFO_IDH_MocA"/>
    <property type="match status" value="1"/>
</dbReference>
<feature type="region of interest" description="Disordered" evidence="1">
    <location>
        <begin position="116"/>
        <end position="136"/>
    </location>
</feature>
<gene>
    <name evidence="3" type="ORF">N7458_009452</name>
</gene>
<organism evidence="3 4">
    <name type="scientific">Penicillium daleae</name>
    <dbReference type="NCBI Taxonomy" id="63821"/>
    <lineage>
        <taxon>Eukaryota</taxon>
        <taxon>Fungi</taxon>
        <taxon>Dikarya</taxon>
        <taxon>Ascomycota</taxon>
        <taxon>Pezizomycotina</taxon>
        <taxon>Eurotiomycetes</taxon>
        <taxon>Eurotiomycetidae</taxon>
        <taxon>Eurotiales</taxon>
        <taxon>Aspergillaceae</taxon>
        <taxon>Penicillium</taxon>
    </lineage>
</organism>
<dbReference type="GO" id="GO:0000166">
    <property type="term" value="F:nucleotide binding"/>
    <property type="evidence" value="ECO:0007669"/>
    <property type="project" value="InterPro"/>
</dbReference>
<keyword evidence="4" id="KW-1185">Reference proteome</keyword>
<dbReference type="InterPro" id="IPR036291">
    <property type="entry name" value="NAD(P)-bd_dom_sf"/>
</dbReference>
<dbReference type="Proteomes" id="UP001213681">
    <property type="component" value="Unassembled WGS sequence"/>
</dbReference>
<dbReference type="Gene3D" id="3.40.50.720">
    <property type="entry name" value="NAD(P)-binding Rossmann-like Domain"/>
    <property type="match status" value="1"/>
</dbReference>
<reference evidence="3" key="2">
    <citation type="journal article" date="2023" name="IMA Fungus">
        <title>Comparative genomic study of the Penicillium genus elucidates a diverse pangenome and 15 lateral gene transfer events.</title>
        <authorList>
            <person name="Petersen C."/>
            <person name="Sorensen T."/>
            <person name="Nielsen M.R."/>
            <person name="Sondergaard T.E."/>
            <person name="Sorensen J.L."/>
            <person name="Fitzpatrick D.A."/>
            <person name="Frisvad J.C."/>
            <person name="Nielsen K.L."/>
        </authorList>
    </citation>
    <scope>NUCLEOTIDE SEQUENCE</scope>
    <source>
        <strain evidence="3">IBT 16125</strain>
    </source>
</reference>
<reference evidence="3" key="1">
    <citation type="submission" date="2022-12" db="EMBL/GenBank/DDBJ databases">
        <authorList>
            <person name="Petersen C."/>
        </authorList>
    </citation>
    <scope>NUCLEOTIDE SEQUENCE</scope>
    <source>
        <strain evidence="3">IBT 16125</strain>
    </source>
</reference>
<dbReference type="EMBL" id="JAPVEA010000008">
    <property type="protein sequence ID" value="KAJ5438454.1"/>
    <property type="molecule type" value="Genomic_DNA"/>
</dbReference>
<dbReference type="GeneID" id="81603077"/>
<dbReference type="SUPFAM" id="SSF51735">
    <property type="entry name" value="NAD(P)-binding Rossmann-fold domains"/>
    <property type="match status" value="1"/>
</dbReference>
<evidence type="ECO:0000313" key="3">
    <source>
        <dbReference type="EMBL" id="KAJ5438454.1"/>
    </source>
</evidence>
<dbReference type="RefSeq" id="XP_056761683.1">
    <property type="nucleotide sequence ID" value="XM_056912834.1"/>
</dbReference>
<dbReference type="PANTHER" id="PTHR42840">
    <property type="entry name" value="NAD(P)-BINDING ROSSMANN-FOLD SUPERFAMILY PROTEIN-RELATED"/>
    <property type="match status" value="1"/>
</dbReference>